<dbReference type="WBParaSite" id="GPUH_0001657701-mRNA-1">
    <property type="protein sequence ID" value="GPUH_0001657701-mRNA-1"/>
    <property type="gene ID" value="GPUH_0001657701"/>
</dbReference>
<accession>A0A183E6G4</accession>
<protein>
    <submittedName>
        <fullName evidence="1 3">Uncharacterized protein</fullName>
    </submittedName>
</protein>
<reference evidence="1 2" key="2">
    <citation type="submission" date="2018-11" db="EMBL/GenBank/DDBJ databases">
        <authorList>
            <consortium name="Pathogen Informatics"/>
        </authorList>
    </citation>
    <scope>NUCLEOTIDE SEQUENCE [LARGE SCALE GENOMIC DNA]</scope>
</reference>
<evidence type="ECO:0000313" key="2">
    <source>
        <dbReference type="Proteomes" id="UP000271098"/>
    </source>
</evidence>
<reference evidence="3" key="1">
    <citation type="submission" date="2016-06" db="UniProtKB">
        <authorList>
            <consortium name="WormBaseParasite"/>
        </authorList>
    </citation>
    <scope>IDENTIFICATION</scope>
</reference>
<dbReference type="AlphaFoldDB" id="A0A183E6G4"/>
<organism evidence="3">
    <name type="scientific">Gongylonema pulchrum</name>
    <dbReference type="NCBI Taxonomy" id="637853"/>
    <lineage>
        <taxon>Eukaryota</taxon>
        <taxon>Metazoa</taxon>
        <taxon>Ecdysozoa</taxon>
        <taxon>Nematoda</taxon>
        <taxon>Chromadorea</taxon>
        <taxon>Rhabditida</taxon>
        <taxon>Spirurina</taxon>
        <taxon>Spiruromorpha</taxon>
        <taxon>Spiruroidea</taxon>
        <taxon>Gongylonematidae</taxon>
        <taxon>Gongylonema</taxon>
    </lineage>
</organism>
<name>A0A183E6G4_9BILA</name>
<sequence>MCLTRLVHDTSGDVSAGLLTSHFGWRPFSSYCGLFRAPIRIGLTMRCIASAARNVILLGLNEKRKQVGGLIRPAI</sequence>
<evidence type="ECO:0000313" key="3">
    <source>
        <dbReference type="WBParaSite" id="GPUH_0001657701-mRNA-1"/>
    </source>
</evidence>
<gene>
    <name evidence="1" type="ORF">GPUH_LOCUS16554</name>
</gene>
<keyword evidence="2" id="KW-1185">Reference proteome</keyword>
<dbReference type="EMBL" id="UYRT01083905">
    <property type="protein sequence ID" value="VDN28109.1"/>
    <property type="molecule type" value="Genomic_DNA"/>
</dbReference>
<evidence type="ECO:0000313" key="1">
    <source>
        <dbReference type="EMBL" id="VDN28109.1"/>
    </source>
</evidence>
<dbReference type="Proteomes" id="UP000271098">
    <property type="component" value="Unassembled WGS sequence"/>
</dbReference>
<proteinExistence type="predicted"/>